<dbReference type="AlphaFoldDB" id="A0A9D4URU2"/>
<sequence length="149" mass="16853">MQPLPCNPLVNLFMRPANPDHNTIYKSAGASGRIQSVQKNQCLFRFNFFFFASQCGRELVTNCSPHGFICPVSRTLDHHTSFQSADYAPTYQKDSPHFPSVQVLLSLNDLLCNIHFIPRDVLPSVELHLKCMSQMQQFAKSHTANNPCI</sequence>
<gene>
    <name evidence="1" type="ORF">GOP47_0012937</name>
</gene>
<accession>A0A9D4URU2</accession>
<dbReference type="Proteomes" id="UP000886520">
    <property type="component" value="Chromosome 12"/>
</dbReference>
<evidence type="ECO:0000313" key="1">
    <source>
        <dbReference type="EMBL" id="KAI5072831.1"/>
    </source>
</evidence>
<dbReference type="EMBL" id="JABFUD020000012">
    <property type="protein sequence ID" value="KAI5072831.1"/>
    <property type="molecule type" value="Genomic_DNA"/>
</dbReference>
<organism evidence="1 2">
    <name type="scientific">Adiantum capillus-veneris</name>
    <name type="common">Maidenhair fern</name>
    <dbReference type="NCBI Taxonomy" id="13818"/>
    <lineage>
        <taxon>Eukaryota</taxon>
        <taxon>Viridiplantae</taxon>
        <taxon>Streptophyta</taxon>
        <taxon>Embryophyta</taxon>
        <taxon>Tracheophyta</taxon>
        <taxon>Polypodiopsida</taxon>
        <taxon>Polypodiidae</taxon>
        <taxon>Polypodiales</taxon>
        <taxon>Pteridineae</taxon>
        <taxon>Pteridaceae</taxon>
        <taxon>Vittarioideae</taxon>
        <taxon>Adiantum</taxon>
    </lineage>
</organism>
<proteinExistence type="predicted"/>
<comment type="caution">
    <text evidence="1">The sequence shown here is derived from an EMBL/GenBank/DDBJ whole genome shotgun (WGS) entry which is preliminary data.</text>
</comment>
<name>A0A9D4URU2_ADICA</name>
<evidence type="ECO:0000313" key="2">
    <source>
        <dbReference type="Proteomes" id="UP000886520"/>
    </source>
</evidence>
<protein>
    <submittedName>
        <fullName evidence="1">Uncharacterized protein</fullName>
    </submittedName>
</protein>
<reference evidence="1" key="1">
    <citation type="submission" date="2021-01" db="EMBL/GenBank/DDBJ databases">
        <title>Adiantum capillus-veneris genome.</title>
        <authorList>
            <person name="Fang Y."/>
            <person name="Liao Q."/>
        </authorList>
    </citation>
    <scope>NUCLEOTIDE SEQUENCE</scope>
    <source>
        <strain evidence="1">H3</strain>
        <tissue evidence="1">Leaf</tissue>
    </source>
</reference>
<keyword evidence="2" id="KW-1185">Reference proteome</keyword>